<accession>A0A3N9U891</accession>
<organism evidence="2 3">
    <name type="scientific">Vibrio viridaestus</name>
    <dbReference type="NCBI Taxonomy" id="2487322"/>
    <lineage>
        <taxon>Bacteria</taxon>
        <taxon>Pseudomonadati</taxon>
        <taxon>Pseudomonadota</taxon>
        <taxon>Gammaproteobacteria</taxon>
        <taxon>Vibrionales</taxon>
        <taxon>Vibrionaceae</taxon>
        <taxon>Vibrio</taxon>
    </lineage>
</organism>
<keyword evidence="3" id="KW-1185">Reference proteome</keyword>
<reference evidence="2 3" key="1">
    <citation type="submission" date="2018-11" db="EMBL/GenBank/DDBJ databases">
        <title>Vibrio LJC006 sp. nov., isolated from seawater during the bloom of the enteromorpha.</title>
        <authorList>
            <person name="Liang J."/>
        </authorList>
    </citation>
    <scope>NUCLEOTIDE SEQUENCE [LARGE SCALE GENOMIC DNA]</scope>
    <source>
        <strain evidence="2 3">LJC006</strain>
    </source>
</reference>
<protein>
    <submittedName>
        <fullName evidence="2">N-acetyltransferase</fullName>
    </submittedName>
</protein>
<evidence type="ECO:0000313" key="2">
    <source>
        <dbReference type="EMBL" id="RQW64416.1"/>
    </source>
</evidence>
<dbReference type="InterPro" id="IPR016181">
    <property type="entry name" value="Acyl_CoA_acyltransferase"/>
</dbReference>
<dbReference type="AlphaFoldDB" id="A0A3N9U891"/>
<dbReference type="PANTHER" id="PTHR43792">
    <property type="entry name" value="GNAT FAMILY, PUTATIVE (AFU_ORTHOLOGUE AFUA_3G00765)-RELATED-RELATED"/>
    <property type="match status" value="1"/>
</dbReference>
<dbReference type="InterPro" id="IPR000182">
    <property type="entry name" value="GNAT_dom"/>
</dbReference>
<sequence length="186" mass="21551">MINFELETPRLRIRQWREEDKFSLAKMNSDPNVMQFFPSIMTEQQSDALYQRMFRLIERGELGFYAVELKASNRLIGMVGLLEHGEESDLPFAPGVEIGWRLAQEFWGNGYATEAALATLQYAFQTLEFDTVYSLTAIQNAPSRRVMEKIGMRDCHNNFAHPSLPLSHALSVHCLYIVKKDEFIYF</sequence>
<dbReference type="OrthoDB" id="9801656at2"/>
<proteinExistence type="predicted"/>
<dbReference type="EMBL" id="RJVQ01000002">
    <property type="protein sequence ID" value="RQW64416.1"/>
    <property type="molecule type" value="Genomic_DNA"/>
</dbReference>
<dbReference type="PROSITE" id="PS51186">
    <property type="entry name" value="GNAT"/>
    <property type="match status" value="1"/>
</dbReference>
<dbReference type="RefSeq" id="WP_124936582.1">
    <property type="nucleotide sequence ID" value="NZ_RJVQ01000002.1"/>
</dbReference>
<evidence type="ECO:0000313" key="3">
    <source>
        <dbReference type="Proteomes" id="UP000281112"/>
    </source>
</evidence>
<dbReference type="Proteomes" id="UP000281112">
    <property type="component" value="Unassembled WGS sequence"/>
</dbReference>
<name>A0A3N9U891_9VIBR</name>
<dbReference type="InterPro" id="IPR051531">
    <property type="entry name" value="N-acetyltransferase"/>
</dbReference>
<feature type="domain" description="N-acetyltransferase" evidence="1">
    <location>
        <begin position="11"/>
        <end position="171"/>
    </location>
</feature>
<dbReference type="SUPFAM" id="SSF55729">
    <property type="entry name" value="Acyl-CoA N-acyltransferases (Nat)"/>
    <property type="match status" value="1"/>
</dbReference>
<dbReference type="Pfam" id="PF13302">
    <property type="entry name" value="Acetyltransf_3"/>
    <property type="match status" value="1"/>
</dbReference>
<dbReference type="Gene3D" id="3.40.630.30">
    <property type="match status" value="1"/>
</dbReference>
<dbReference type="PANTHER" id="PTHR43792:SF1">
    <property type="entry name" value="N-ACETYLTRANSFERASE DOMAIN-CONTAINING PROTEIN"/>
    <property type="match status" value="1"/>
</dbReference>
<dbReference type="GO" id="GO:0016747">
    <property type="term" value="F:acyltransferase activity, transferring groups other than amino-acyl groups"/>
    <property type="evidence" value="ECO:0007669"/>
    <property type="project" value="InterPro"/>
</dbReference>
<comment type="caution">
    <text evidence="2">The sequence shown here is derived from an EMBL/GenBank/DDBJ whole genome shotgun (WGS) entry which is preliminary data.</text>
</comment>
<gene>
    <name evidence="2" type="ORF">EES38_07525</name>
</gene>
<evidence type="ECO:0000259" key="1">
    <source>
        <dbReference type="PROSITE" id="PS51186"/>
    </source>
</evidence>
<keyword evidence="2" id="KW-0808">Transferase</keyword>